<dbReference type="AlphaFoldDB" id="A0A815K8D5"/>
<dbReference type="EMBL" id="CAJNOQ010016729">
    <property type="protein sequence ID" value="CAF1386476.1"/>
    <property type="molecule type" value="Genomic_DNA"/>
</dbReference>
<protein>
    <submittedName>
        <fullName evidence="1">Uncharacterized protein</fullName>
    </submittedName>
</protein>
<keyword evidence="3" id="KW-1185">Reference proteome</keyword>
<evidence type="ECO:0000313" key="2">
    <source>
        <dbReference type="EMBL" id="CAF4281397.1"/>
    </source>
</evidence>
<name>A0A815K8D5_9BILA</name>
<evidence type="ECO:0000313" key="1">
    <source>
        <dbReference type="EMBL" id="CAF1386476.1"/>
    </source>
</evidence>
<dbReference type="Proteomes" id="UP000663829">
    <property type="component" value="Unassembled WGS sequence"/>
</dbReference>
<accession>A0A815K8D5</accession>
<comment type="caution">
    <text evidence="1">The sequence shown here is derived from an EMBL/GenBank/DDBJ whole genome shotgun (WGS) entry which is preliminary data.</text>
</comment>
<organism evidence="1 3">
    <name type="scientific">Didymodactylos carnosus</name>
    <dbReference type="NCBI Taxonomy" id="1234261"/>
    <lineage>
        <taxon>Eukaryota</taxon>
        <taxon>Metazoa</taxon>
        <taxon>Spiralia</taxon>
        <taxon>Gnathifera</taxon>
        <taxon>Rotifera</taxon>
        <taxon>Eurotatoria</taxon>
        <taxon>Bdelloidea</taxon>
        <taxon>Philodinida</taxon>
        <taxon>Philodinidae</taxon>
        <taxon>Didymodactylos</taxon>
    </lineage>
</organism>
<dbReference type="EMBL" id="CAJOBC010082129">
    <property type="protein sequence ID" value="CAF4281397.1"/>
    <property type="molecule type" value="Genomic_DNA"/>
</dbReference>
<feature type="non-terminal residue" evidence="1">
    <location>
        <position position="1"/>
    </location>
</feature>
<evidence type="ECO:0000313" key="3">
    <source>
        <dbReference type="Proteomes" id="UP000663829"/>
    </source>
</evidence>
<dbReference type="Proteomes" id="UP000681722">
    <property type="component" value="Unassembled WGS sequence"/>
</dbReference>
<sequence length="344" mass="39514">IMSYKSENVKKTLTNFKSDDVENKDAESLCSRLLQAIGEYLCLLDDFEGECPRVTESFCDEISSLEEILLSIHDNTANKITEDRCLTPILITATLLTALSGCSNYDETIGPFTVKYEFLSNWLRALGTSLLQHCSAVSGDDVEFRDEQSWILELKRLEKVNLLKYLEELIYEQQEKEKTNSTMTGYGTMTEDDETITNQIFQNALEAFKAQSLKKDIIAAKLSCYILSDDIDGLQDICDIFRYKLKSSIQWLMSSLRLICYRSCYIMATLKARLYSDICDLISIEDDDTNFNKLREFELFYSRPKLEHGSQSTSLSTFDELLRDQLTTLGKDAHFHHELLVYCI</sequence>
<gene>
    <name evidence="1" type="ORF">GPM918_LOCUS32582</name>
    <name evidence="2" type="ORF">SRO942_LOCUS33251</name>
</gene>
<reference evidence="1" key="1">
    <citation type="submission" date="2021-02" db="EMBL/GenBank/DDBJ databases">
        <authorList>
            <person name="Nowell W R."/>
        </authorList>
    </citation>
    <scope>NUCLEOTIDE SEQUENCE</scope>
</reference>
<proteinExistence type="predicted"/>